<proteinExistence type="predicted"/>
<dbReference type="PANTHER" id="PTHR42752:SF1">
    <property type="entry name" value="IMIDAZOLONEPROPIONASE-RELATED"/>
    <property type="match status" value="1"/>
</dbReference>
<dbReference type="NCBIfam" id="TIGR01224">
    <property type="entry name" value="hutI"/>
    <property type="match status" value="1"/>
</dbReference>
<dbReference type="STRING" id="516051.VC82_1736"/>
<evidence type="ECO:0000256" key="3">
    <source>
        <dbReference type="ARBA" id="ARBA00022723"/>
    </source>
</evidence>
<evidence type="ECO:0000256" key="7">
    <source>
        <dbReference type="ARBA" id="ARBA00023004"/>
    </source>
</evidence>
<dbReference type="Gene3D" id="2.30.40.10">
    <property type="entry name" value="Urease, subunit C, domain 1"/>
    <property type="match status" value="1"/>
</dbReference>
<dbReference type="InterPro" id="IPR006680">
    <property type="entry name" value="Amidohydro-rel"/>
</dbReference>
<evidence type="ECO:0000313" key="10">
    <source>
        <dbReference type="EMBL" id="AKA35346.1"/>
    </source>
</evidence>
<dbReference type="GO" id="GO:0005737">
    <property type="term" value="C:cytoplasm"/>
    <property type="evidence" value="ECO:0007669"/>
    <property type="project" value="UniProtKB-UniRule"/>
</dbReference>
<dbReference type="GO" id="GO:0046872">
    <property type="term" value="F:metal ion binding"/>
    <property type="evidence" value="ECO:0007669"/>
    <property type="project" value="UniProtKB-KW"/>
</dbReference>
<dbReference type="InterPro" id="IPR005920">
    <property type="entry name" value="HutI"/>
</dbReference>
<dbReference type="RefSeq" id="WP_045802010.1">
    <property type="nucleotide sequence ID" value="NZ_CP011071.1"/>
</dbReference>
<dbReference type="EMBL" id="CP011071">
    <property type="protein sequence ID" value="AKA35346.1"/>
    <property type="molecule type" value="Genomic_DNA"/>
</dbReference>
<evidence type="ECO:0000256" key="2">
    <source>
        <dbReference type="ARBA" id="ARBA00012864"/>
    </source>
</evidence>
<dbReference type="OrthoDB" id="9776455at2"/>
<evidence type="ECO:0000256" key="6">
    <source>
        <dbReference type="ARBA" id="ARBA00022833"/>
    </source>
</evidence>
<dbReference type="HOGENOM" id="CLU_041647_0_1_10"/>
<sequence length="413" mass="44652">MEKPILIGPFRQLLPMTGLPLKGALSDEQLPIVENAGVLVSKGRILEIGSFHKMQSQDVKLYPIEGDQVCMPGLIDAHTHICFSGSRARDYALRNSGKTYLEIAKAGGGIWDTVTQTRKASIEVLIQDILIRSQKHLAHGVTTIEVKSGYGLTVDEELKMLRAIKEAHEKAPQDLIATCLAAHMVPKDWNGTPTQYLEEISTKLFPILKSEKLANRVDAFIEQSAFSAEDIKPYFKMAKEQGFDITVHADQFTTGGSQVAVEFNAISADHLEASTQKEVELLGKSGTVATALPGASLGLGCDFTPARKLLDAGAALAIASDHNPGSAPMGDLMAQAAILGAFEKLSNAEVLAGITFRAAAALNLKDRGRLEKGMVADFISFATNDYQEITYHQGQMTPCNVWKDGNLLMTDGK</sequence>
<organism evidence="10 11">
    <name type="scientific">Flagellimonas lutaonensis</name>
    <dbReference type="NCBI Taxonomy" id="516051"/>
    <lineage>
        <taxon>Bacteria</taxon>
        <taxon>Pseudomonadati</taxon>
        <taxon>Bacteroidota</taxon>
        <taxon>Flavobacteriia</taxon>
        <taxon>Flavobacteriales</taxon>
        <taxon>Flavobacteriaceae</taxon>
        <taxon>Flagellimonas</taxon>
    </lineage>
</organism>
<evidence type="ECO:0000313" key="11">
    <source>
        <dbReference type="Proteomes" id="UP000032726"/>
    </source>
</evidence>
<name>A0A0D5YTY6_9FLAO</name>
<comment type="pathway">
    <text evidence="1">Amino-acid degradation.</text>
</comment>
<evidence type="ECO:0000259" key="9">
    <source>
        <dbReference type="Pfam" id="PF01979"/>
    </source>
</evidence>
<dbReference type="SUPFAM" id="SSF51556">
    <property type="entry name" value="Metallo-dependent hydrolases"/>
    <property type="match status" value="1"/>
</dbReference>
<evidence type="ECO:0000256" key="4">
    <source>
        <dbReference type="ARBA" id="ARBA00022801"/>
    </source>
</evidence>
<dbReference type="PANTHER" id="PTHR42752">
    <property type="entry name" value="IMIDAZOLONEPROPIONASE"/>
    <property type="match status" value="1"/>
</dbReference>
<dbReference type="InterPro" id="IPR011059">
    <property type="entry name" value="Metal-dep_hydrolase_composite"/>
</dbReference>
<dbReference type="EC" id="3.5.2.7" evidence="2 8"/>
<dbReference type="SUPFAM" id="SSF51338">
    <property type="entry name" value="Composite domain of metallo-dependent hydrolases"/>
    <property type="match status" value="2"/>
</dbReference>
<dbReference type="GO" id="GO:0050480">
    <property type="term" value="F:imidazolonepropionase activity"/>
    <property type="evidence" value="ECO:0007669"/>
    <property type="project" value="UniProtKB-UniRule"/>
</dbReference>
<dbReference type="InterPro" id="IPR032466">
    <property type="entry name" value="Metal_Hydrolase"/>
</dbReference>
<dbReference type="Pfam" id="PF01979">
    <property type="entry name" value="Amidohydro_1"/>
    <property type="match status" value="1"/>
</dbReference>
<protein>
    <recommendedName>
        <fullName evidence="2 8">Imidazolonepropionase</fullName>
        <ecNumber evidence="2 8">3.5.2.7</ecNumber>
    </recommendedName>
</protein>
<keyword evidence="3" id="KW-0479">Metal-binding</keyword>
<dbReference type="PATRIC" id="fig|516051.4.peg.1791"/>
<evidence type="ECO:0000256" key="8">
    <source>
        <dbReference type="NCBIfam" id="TIGR01224"/>
    </source>
</evidence>
<keyword evidence="11" id="KW-1185">Reference proteome</keyword>
<dbReference type="GO" id="GO:0019556">
    <property type="term" value="P:L-histidine catabolic process to glutamate and formamide"/>
    <property type="evidence" value="ECO:0007669"/>
    <property type="project" value="UniProtKB-UniRule"/>
</dbReference>
<gene>
    <name evidence="10" type="ORF">VC82_1736</name>
</gene>
<reference evidence="10 11" key="1">
    <citation type="submission" date="2015-03" db="EMBL/GenBank/DDBJ databases">
        <title>Complete genome sequence of Muricauda lutaonensis CC-HSB-11T, isolated from a coastal hot spring.</title>
        <authorList>
            <person name="Kim K.M."/>
        </authorList>
    </citation>
    <scope>NUCLEOTIDE SEQUENCE [LARGE SCALE GENOMIC DNA]</scope>
    <source>
        <strain evidence="10 11">CC-HSB-11</strain>
    </source>
</reference>
<evidence type="ECO:0000256" key="1">
    <source>
        <dbReference type="ARBA" id="ARBA00005023"/>
    </source>
</evidence>
<dbReference type="KEGG" id="mlt:VC82_1736"/>
<evidence type="ECO:0000256" key="5">
    <source>
        <dbReference type="ARBA" id="ARBA00022808"/>
    </source>
</evidence>
<dbReference type="Proteomes" id="UP000032726">
    <property type="component" value="Chromosome"/>
</dbReference>
<keyword evidence="7" id="KW-0408">Iron</keyword>
<feature type="domain" description="Amidohydrolase-related" evidence="9">
    <location>
        <begin position="71"/>
        <end position="407"/>
    </location>
</feature>
<keyword evidence="4" id="KW-0378">Hydrolase</keyword>
<dbReference type="AlphaFoldDB" id="A0A0D5YTY6"/>
<keyword evidence="5" id="KW-0369">Histidine metabolism</keyword>
<keyword evidence="6" id="KW-0862">Zinc</keyword>
<dbReference type="Gene3D" id="3.20.20.140">
    <property type="entry name" value="Metal-dependent hydrolases"/>
    <property type="match status" value="1"/>
</dbReference>
<accession>A0A0D5YTY6</accession>